<protein>
    <submittedName>
        <fullName evidence="1">Uncharacterized protein</fullName>
    </submittedName>
</protein>
<dbReference type="EMBL" id="JARJLG010000173">
    <property type="protein sequence ID" value="KAJ7732740.1"/>
    <property type="molecule type" value="Genomic_DNA"/>
</dbReference>
<gene>
    <name evidence="1" type="ORF">DFH07DRAFT_968310</name>
</gene>
<accession>A0AAD7I182</accession>
<dbReference type="AlphaFoldDB" id="A0AAD7I182"/>
<evidence type="ECO:0000313" key="2">
    <source>
        <dbReference type="Proteomes" id="UP001215280"/>
    </source>
</evidence>
<organism evidence="1 2">
    <name type="scientific">Mycena maculata</name>
    <dbReference type="NCBI Taxonomy" id="230809"/>
    <lineage>
        <taxon>Eukaryota</taxon>
        <taxon>Fungi</taxon>
        <taxon>Dikarya</taxon>
        <taxon>Basidiomycota</taxon>
        <taxon>Agaricomycotina</taxon>
        <taxon>Agaricomycetes</taxon>
        <taxon>Agaricomycetidae</taxon>
        <taxon>Agaricales</taxon>
        <taxon>Marasmiineae</taxon>
        <taxon>Mycenaceae</taxon>
        <taxon>Mycena</taxon>
    </lineage>
</organism>
<sequence>MALRYGLLKDISHGPAVQLSERAQFDTIFLDFDTEEELSLYLRRPDIQNYCRVVIGPLHDIIMLVRDRFRDEAPLPRDTPWVRAQMSDYIRLLGSVAAAIHPKDSAASFKRVPTPSLASLIYMRRLIKHFGFHGDNLPLVTEENEQILDTVSIHARDTLMEMSARHSAEDLGPVHASEIHLPSPLPKVWVEKSIPVLDYPSSPDSVGEEADDEDSS</sequence>
<name>A0AAD7I182_9AGAR</name>
<evidence type="ECO:0000313" key="1">
    <source>
        <dbReference type="EMBL" id="KAJ7732740.1"/>
    </source>
</evidence>
<reference evidence="1" key="1">
    <citation type="submission" date="2023-03" db="EMBL/GenBank/DDBJ databases">
        <title>Massive genome expansion in bonnet fungi (Mycena s.s.) driven by repeated elements and novel gene families across ecological guilds.</title>
        <authorList>
            <consortium name="Lawrence Berkeley National Laboratory"/>
            <person name="Harder C.B."/>
            <person name="Miyauchi S."/>
            <person name="Viragh M."/>
            <person name="Kuo A."/>
            <person name="Thoen E."/>
            <person name="Andreopoulos B."/>
            <person name="Lu D."/>
            <person name="Skrede I."/>
            <person name="Drula E."/>
            <person name="Henrissat B."/>
            <person name="Morin E."/>
            <person name="Kohler A."/>
            <person name="Barry K."/>
            <person name="LaButti K."/>
            <person name="Morin E."/>
            <person name="Salamov A."/>
            <person name="Lipzen A."/>
            <person name="Mereny Z."/>
            <person name="Hegedus B."/>
            <person name="Baldrian P."/>
            <person name="Stursova M."/>
            <person name="Weitz H."/>
            <person name="Taylor A."/>
            <person name="Grigoriev I.V."/>
            <person name="Nagy L.G."/>
            <person name="Martin F."/>
            <person name="Kauserud H."/>
        </authorList>
    </citation>
    <scope>NUCLEOTIDE SEQUENCE</scope>
    <source>
        <strain evidence="1">CBHHK188m</strain>
    </source>
</reference>
<dbReference type="Proteomes" id="UP001215280">
    <property type="component" value="Unassembled WGS sequence"/>
</dbReference>
<comment type="caution">
    <text evidence="1">The sequence shown here is derived from an EMBL/GenBank/DDBJ whole genome shotgun (WGS) entry which is preliminary data.</text>
</comment>
<proteinExistence type="predicted"/>
<keyword evidence="2" id="KW-1185">Reference proteome</keyword>